<name>A0A1I6HVX1_9EURY</name>
<gene>
    <name evidence="3" type="ORF">SAMN04487947_2573</name>
</gene>
<dbReference type="Pfam" id="PF25921">
    <property type="entry name" value="DUF7967"/>
    <property type="match status" value="1"/>
</dbReference>
<feature type="domain" description="DUF7967" evidence="2">
    <location>
        <begin position="1"/>
        <end position="87"/>
    </location>
</feature>
<accession>A0A1I6HVX1</accession>
<proteinExistence type="predicted"/>
<reference evidence="4" key="1">
    <citation type="submission" date="2016-10" db="EMBL/GenBank/DDBJ databases">
        <authorList>
            <person name="Varghese N."/>
            <person name="Submissions S."/>
        </authorList>
    </citation>
    <scope>NUCLEOTIDE SEQUENCE [LARGE SCALE GENOMIC DNA]</scope>
    <source>
        <strain evidence="4">CGMCC 1.7736</strain>
    </source>
</reference>
<keyword evidence="4" id="KW-1185">Reference proteome</keyword>
<dbReference type="AlphaFoldDB" id="A0A1I6HVX1"/>
<dbReference type="OrthoDB" id="156620at2157"/>
<feature type="region of interest" description="Disordered" evidence="1">
    <location>
        <begin position="52"/>
        <end position="87"/>
    </location>
</feature>
<protein>
    <recommendedName>
        <fullName evidence="2">DUF7967 domain-containing protein</fullName>
    </recommendedName>
</protein>
<dbReference type="RefSeq" id="WP_089808212.1">
    <property type="nucleotide sequence ID" value="NZ_FOYT01000002.1"/>
</dbReference>
<evidence type="ECO:0000259" key="2">
    <source>
        <dbReference type="Pfam" id="PF25921"/>
    </source>
</evidence>
<dbReference type="Proteomes" id="UP000198531">
    <property type="component" value="Unassembled WGS sequence"/>
</dbReference>
<evidence type="ECO:0000256" key="1">
    <source>
        <dbReference type="SAM" id="MobiDB-lite"/>
    </source>
</evidence>
<organism evidence="3 4">
    <name type="scientific">Halogeometricum rufum</name>
    <dbReference type="NCBI Taxonomy" id="553469"/>
    <lineage>
        <taxon>Archaea</taxon>
        <taxon>Methanobacteriati</taxon>
        <taxon>Methanobacteriota</taxon>
        <taxon>Stenosarchaea group</taxon>
        <taxon>Halobacteria</taxon>
        <taxon>Halobacteriales</taxon>
        <taxon>Haloferacaceae</taxon>
        <taxon>Halogeometricum</taxon>
    </lineage>
</organism>
<dbReference type="EMBL" id="FOYT01000002">
    <property type="protein sequence ID" value="SFR58616.1"/>
    <property type="molecule type" value="Genomic_DNA"/>
</dbReference>
<evidence type="ECO:0000313" key="4">
    <source>
        <dbReference type="Proteomes" id="UP000198531"/>
    </source>
</evidence>
<dbReference type="STRING" id="553469.SAMN04487947_2573"/>
<dbReference type="InterPro" id="IPR058273">
    <property type="entry name" value="DUF7967"/>
</dbReference>
<sequence length="87" mass="9751">MSDTVRCWLVERGYNDRDLVILTYATPEGDRVFRNELAAQVIDTKTVTAAKDVDPGNLEPVADPETRDRYAAEADRVASDHDPDDEI</sequence>
<feature type="compositionally biased region" description="Basic and acidic residues" evidence="1">
    <location>
        <begin position="64"/>
        <end position="81"/>
    </location>
</feature>
<evidence type="ECO:0000313" key="3">
    <source>
        <dbReference type="EMBL" id="SFR58616.1"/>
    </source>
</evidence>